<dbReference type="EMBL" id="JAUYVT010000004">
    <property type="protein sequence ID" value="MDP2564390.1"/>
    <property type="molecule type" value="Genomic_DNA"/>
</dbReference>
<dbReference type="Gene3D" id="3.90.320.10">
    <property type="match status" value="1"/>
</dbReference>
<dbReference type="InterPro" id="IPR022765">
    <property type="entry name" value="Dna2/Cas4_DUF83"/>
</dbReference>
<reference evidence="2" key="1">
    <citation type="submission" date="2023-07" db="EMBL/GenBank/DDBJ databases">
        <title>Genome content predicts the carbon catabolic preferences of heterotrophic bacteria.</title>
        <authorList>
            <person name="Gralka M."/>
        </authorList>
    </citation>
    <scope>NUCLEOTIDE SEQUENCE</scope>
    <source>
        <strain evidence="2">4G09</strain>
    </source>
</reference>
<dbReference type="Pfam" id="PF01930">
    <property type="entry name" value="Cas_Cas4"/>
    <property type="match status" value="1"/>
</dbReference>
<dbReference type="Proteomes" id="UP001177212">
    <property type="component" value="Unassembled WGS sequence"/>
</dbReference>
<organism evidence="2 3">
    <name type="scientific">Pseudoalteromonas marina</name>
    <dbReference type="NCBI Taxonomy" id="267375"/>
    <lineage>
        <taxon>Bacteria</taxon>
        <taxon>Pseudomonadati</taxon>
        <taxon>Pseudomonadota</taxon>
        <taxon>Gammaproteobacteria</taxon>
        <taxon>Alteromonadales</taxon>
        <taxon>Pseudoalteromonadaceae</taxon>
        <taxon>Pseudoalteromonas</taxon>
    </lineage>
</organism>
<dbReference type="InterPro" id="IPR011604">
    <property type="entry name" value="PDDEXK-like_dom_sf"/>
</dbReference>
<gene>
    <name evidence="2" type="ORF">Q8W34_07070</name>
</gene>
<evidence type="ECO:0000313" key="2">
    <source>
        <dbReference type="EMBL" id="MDP2564390.1"/>
    </source>
</evidence>
<proteinExistence type="predicted"/>
<accession>A0ABT9FC98</accession>
<feature type="domain" description="DUF83" evidence="1">
    <location>
        <begin position="50"/>
        <end position="158"/>
    </location>
</feature>
<protein>
    <submittedName>
        <fullName evidence="2">Dna2/Cas4 domain-containing protein</fullName>
    </submittedName>
</protein>
<evidence type="ECO:0000313" key="3">
    <source>
        <dbReference type="Proteomes" id="UP001177212"/>
    </source>
</evidence>
<sequence length="162" mass="18584">MFFILGLVLVFIIIYIRKKYFLYALLNKGEVFYLDSAGSELFVNKSYGVTAKPDRISVYKGKKYVIEFKSRKKGVYDKDMVQALVGALASYDYGLKPDFALVYNSSHEYKLVRFKNEKALYKKIKKLIDRTKTIKSTKSISFFFKKGKCAACVYSKSCSKAG</sequence>
<evidence type="ECO:0000259" key="1">
    <source>
        <dbReference type="Pfam" id="PF01930"/>
    </source>
</evidence>
<keyword evidence="3" id="KW-1185">Reference proteome</keyword>
<comment type="caution">
    <text evidence="2">The sequence shown here is derived from an EMBL/GenBank/DDBJ whole genome shotgun (WGS) entry which is preliminary data.</text>
</comment>
<dbReference type="RefSeq" id="WP_305471667.1">
    <property type="nucleotide sequence ID" value="NZ_JAUYVT010000004.1"/>
</dbReference>
<name>A0ABT9FC98_9GAMM</name>